<dbReference type="Proteomes" id="UP000470446">
    <property type="component" value="Unassembled WGS sequence"/>
</dbReference>
<dbReference type="Gene3D" id="3.40.50.1820">
    <property type="entry name" value="alpha/beta hydrolase"/>
    <property type="match status" value="1"/>
</dbReference>
<protein>
    <submittedName>
        <fullName evidence="2">Alpha/beta hydrolase</fullName>
    </submittedName>
</protein>
<dbReference type="AlphaFoldDB" id="A0A7K3PCK8"/>
<evidence type="ECO:0000313" key="2">
    <source>
        <dbReference type="EMBL" id="NEB07746.1"/>
    </source>
</evidence>
<gene>
    <name evidence="2" type="ORF">G3I32_02385</name>
</gene>
<dbReference type="InterPro" id="IPR029058">
    <property type="entry name" value="AB_hydrolase_fold"/>
</dbReference>
<dbReference type="SUPFAM" id="SSF53474">
    <property type="entry name" value="alpha/beta-Hydrolases"/>
    <property type="match status" value="1"/>
</dbReference>
<proteinExistence type="predicted"/>
<dbReference type="Pfam" id="PF00561">
    <property type="entry name" value="Abhydrolase_1"/>
    <property type="match status" value="1"/>
</dbReference>
<dbReference type="InterPro" id="IPR000073">
    <property type="entry name" value="AB_hydrolase_1"/>
</dbReference>
<dbReference type="RefSeq" id="WP_164243732.1">
    <property type="nucleotide sequence ID" value="NZ_JAAGMA010000057.1"/>
</dbReference>
<evidence type="ECO:0000259" key="1">
    <source>
        <dbReference type="Pfam" id="PF00561"/>
    </source>
</evidence>
<dbReference type="GO" id="GO:0016787">
    <property type="term" value="F:hydrolase activity"/>
    <property type="evidence" value="ECO:0007669"/>
    <property type="project" value="UniProtKB-KW"/>
</dbReference>
<keyword evidence="2" id="KW-0378">Hydrolase</keyword>
<accession>A0A7K3PCK8</accession>
<dbReference type="EMBL" id="JAAGMA010000057">
    <property type="protein sequence ID" value="NEB07746.1"/>
    <property type="molecule type" value="Genomic_DNA"/>
</dbReference>
<comment type="caution">
    <text evidence="2">The sequence shown here is derived from an EMBL/GenBank/DDBJ whole genome shotgun (WGS) entry which is preliminary data.</text>
</comment>
<reference evidence="2 3" key="1">
    <citation type="submission" date="2020-01" db="EMBL/GenBank/DDBJ databases">
        <title>Insect and environment-associated Actinomycetes.</title>
        <authorList>
            <person name="Currrie C."/>
            <person name="Chevrette M."/>
            <person name="Carlson C."/>
            <person name="Stubbendieck R."/>
            <person name="Wendt-Pienkowski E."/>
        </authorList>
    </citation>
    <scope>NUCLEOTIDE SEQUENCE [LARGE SCALE GENOMIC DNA]</scope>
    <source>
        <strain evidence="2 3">SID14163</strain>
    </source>
</reference>
<name>A0A7K3PCK8_9ACTN</name>
<sequence length="242" mass="26458">MPTIIRSIHEWDTERLSYFDVAPDDGETEPECIVLMHGGGRGDSKEPSLPLAEDLAEHGHRVLGLDFMGSGQSSGDWSRQTLDRRRDQAASLIESRLPAGSPLVLIGFSMSGQTAADLVSLFGDRVTHLTLCAPGIYSRTLRNVPFGDESFRSLVFDRPDLWADSPALDVLATFKGRILRVLPECDEEVPAGMADLIEETLVANPAAVTLRLEGAGHLVDLWLADHPRDRHSVITGLRSLLP</sequence>
<organism evidence="2 3">
    <name type="scientific">Streptomyces coelicoflavus</name>
    <dbReference type="NCBI Taxonomy" id="285562"/>
    <lineage>
        <taxon>Bacteria</taxon>
        <taxon>Bacillati</taxon>
        <taxon>Actinomycetota</taxon>
        <taxon>Actinomycetes</taxon>
        <taxon>Kitasatosporales</taxon>
        <taxon>Streptomycetaceae</taxon>
        <taxon>Streptomyces</taxon>
    </lineage>
</organism>
<feature type="domain" description="AB hydrolase-1" evidence="1">
    <location>
        <begin position="33"/>
        <end position="161"/>
    </location>
</feature>
<evidence type="ECO:0000313" key="3">
    <source>
        <dbReference type="Proteomes" id="UP000470446"/>
    </source>
</evidence>